<gene>
    <name evidence="1" type="ORF">SAMN05444167_4112</name>
</gene>
<accession>A0A1G7R390</accession>
<dbReference type="EMBL" id="LT629690">
    <property type="protein sequence ID" value="SDG05261.1"/>
    <property type="molecule type" value="Genomic_DNA"/>
</dbReference>
<evidence type="ECO:0000313" key="2">
    <source>
        <dbReference type="Proteomes" id="UP000182427"/>
    </source>
</evidence>
<dbReference type="Proteomes" id="UP000182427">
    <property type="component" value="Chromosome I"/>
</dbReference>
<protein>
    <submittedName>
        <fullName evidence="1">Uncharacterized protein</fullName>
    </submittedName>
</protein>
<keyword evidence="2" id="KW-1185">Reference proteome</keyword>
<dbReference type="AlphaFoldDB" id="A0A1G7R390"/>
<sequence length="71" mass="8077">MKNTFFTRLAASKEGKGYLVLSIARVSPMYRRANEWLAFVESHGLELLHAAIYSRMIFTKTPSGNDFPPNK</sequence>
<evidence type="ECO:0000313" key="1">
    <source>
        <dbReference type="EMBL" id="SDG05261.1"/>
    </source>
</evidence>
<organism evidence="1 2">
    <name type="scientific">Terriglobus roseus</name>
    <dbReference type="NCBI Taxonomy" id="392734"/>
    <lineage>
        <taxon>Bacteria</taxon>
        <taxon>Pseudomonadati</taxon>
        <taxon>Acidobacteriota</taxon>
        <taxon>Terriglobia</taxon>
        <taxon>Terriglobales</taxon>
        <taxon>Acidobacteriaceae</taxon>
        <taxon>Terriglobus</taxon>
    </lineage>
</organism>
<proteinExistence type="predicted"/>
<reference evidence="1 2" key="1">
    <citation type="submission" date="2016-10" db="EMBL/GenBank/DDBJ databases">
        <authorList>
            <person name="de Groot N.N."/>
        </authorList>
    </citation>
    <scope>NUCLEOTIDE SEQUENCE [LARGE SCALE GENOMIC DNA]</scope>
    <source>
        <strain evidence="1 2">GAS232</strain>
    </source>
</reference>
<name>A0A1G7R390_9BACT</name>